<dbReference type="SUPFAM" id="SSF53474">
    <property type="entry name" value="alpha/beta-Hydrolases"/>
    <property type="match status" value="1"/>
</dbReference>
<dbReference type="STRING" id="284591.Q6C572"/>
<dbReference type="HOGENOM" id="CLU_048444_0_0_1"/>
<name>Q6C572_YARLI</name>
<keyword evidence="2" id="KW-1185">Reference proteome</keyword>
<accession>Q6C572</accession>
<organism evidence="1 2">
    <name type="scientific">Yarrowia lipolytica (strain CLIB 122 / E 150)</name>
    <name type="common">Yeast</name>
    <name type="synonym">Candida lipolytica</name>
    <dbReference type="NCBI Taxonomy" id="284591"/>
    <lineage>
        <taxon>Eukaryota</taxon>
        <taxon>Fungi</taxon>
        <taxon>Dikarya</taxon>
        <taxon>Ascomycota</taxon>
        <taxon>Saccharomycotina</taxon>
        <taxon>Dipodascomycetes</taxon>
        <taxon>Dipodascales</taxon>
        <taxon>Dipodascales incertae sedis</taxon>
        <taxon>Yarrowia</taxon>
    </lineage>
</organism>
<dbReference type="Proteomes" id="UP000001300">
    <property type="component" value="Chromosome E"/>
</dbReference>
<dbReference type="InParanoid" id="Q6C572"/>
<reference evidence="1 2" key="1">
    <citation type="journal article" date="2004" name="Nature">
        <title>Genome evolution in yeasts.</title>
        <authorList>
            <consortium name="Genolevures"/>
            <person name="Dujon B."/>
            <person name="Sherman D."/>
            <person name="Fischer G."/>
            <person name="Durrens P."/>
            <person name="Casaregola S."/>
            <person name="Lafontaine I."/>
            <person name="de Montigny J."/>
            <person name="Marck C."/>
            <person name="Neuveglise C."/>
            <person name="Talla E."/>
            <person name="Goffard N."/>
            <person name="Frangeul L."/>
            <person name="Aigle M."/>
            <person name="Anthouard V."/>
            <person name="Babour A."/>
            <person name="Barbe V."/>
            <person name="Barnay S."/>
            <person name="Blanchin S."/>
            <person name="Beckerich J.M."/>
            <person name="Beyne E."/>
            <person name="Bleykasten C."/>
            <person name="Boisrame A."/>
            <person name="Boyer J."/>
            <person name="Cattolico L."/>
            <person name="Confanioleri F."/>
            <person name="de Daruvar A."/>
            <person name="Despons L."/>
            <person name="Fabre E."/>
            <person name="Fairhead C."/>
            <person name="Ferry-Dumazet H."/>
            <person name="Groppi A."/>
            <person name="Hantraye F."/>
            <person name="Hennequin C."/>
            <person name="Jauniaux N."/>
            <person name="Joyet P."/>
            <person name="Kachouri R."/>
            <person name="Kerrest A."/>
            <person name="Koszul R."/>
            <person name="Lemaire M."/>
            <person name="Lesur I."/>
            <person name="Ma L."/>
            <person name="Muller H."/>
            <person name="Nicaud J.M."/>
            <person name="Nikolski M."/>
            <person name="Oztas S."/>
            <person name="Ozier-Kalogeropoulos O."/>
            <person name="Pellenz S."/>
            <person name="Potier S."/>
            <person name="Richard G.F."/>
            <person name="Straub M.L."/>
            <person name="Suleau A."/>
            <person name="Swennene D."/>
            <person name="Tekaia F."/>
            <person name="Wesolowski-Louvel M."/>
            <person name="Westhof E."/>
            <person name="Wirth B."/>
            <person name="Zeniou-Meyer M."/>
            <person name="Zivanovic I."/>
            <person name="Bolotin-Fukuhara M."/>
            <person name="Thierry A."/>
            <person name="Bouchier C."/>
            <person name="Caudron B."/>
            <person name="Scarpelli C."/>
            <person name="Gaillardin C."/>
            <person name="Weissenbach J."/>
            <person name="Wincker P."/>
            <person name="Souciet J.L."/>
        </authorList>
    </citation>
    <scope>NUCLEOTIDE SEQUENCE [LARGE SCALE GENOMIC DNA]</scope>
    <source>
        <strain evidence="2">CLIB 122 / E 150</strain>
    </source>
</reference>
<protein>
    <submittedName>
        <fullName evidence="1">YALI0E20515p</fullName>
    </submittedName>
</protein>
<sequence length="338" mass="38187">MDEAFHLQPHTHVSSKKVVDVGGIRTMVYGLEELPKRCKAVGVLYLAHPRLQNYMYTEYLAHELLSRCREAAVDRSPEADQRDLPATNTGIEALKASRPHVTRTDSHTSRRHSYTPWTNYIAVTFDLRNHGSRTLTAQRSLDWEAGNDTHAVDMMSIIDGSTDNLLLVMQYLPAVLDAQLRNVAPKWYNIVSGVSLGGHIAWRSVARNKDQDIFAIAPIIGSPSMRTLFEDRLDQHRQKTGSLKNTNPQCQYLIPEPLKDIIARDDARVFDMSTDTHVFIATGEDDALVKDSYSHEWIEHFKKNGGSPEYVCQEGVGHVCTNYMVTRLAEWIVRITSG</sequence>
<gene>
    <name evidence="1" type="ORF">YALI0_E20515g</name>
</gene>
<proteinExistence type="predicted"/>
<dbReference type="InterPro" id="IPR029058">
    <property type="entry name" value="AB_hydrolase_fold"/>
</dbReference>
<dbReference type="Gene3D" id="3.40.50.1820">
    <property type="entry name" value="alpha/beta hydrolase"/>
    <property type="match status" value="1"/>
</dbReference>
<dbReference type="KEGG" id="yli:2911821"/>
<dbReference type="OMA" id="SHEWIEH"/>
<evidence type="ECO:0000313" key="1">
    <source>
        <dbReference type="EMBL" id="CAG79785.1"/>
    </source>
</evidence>
<dbReference type="OrthoDB" id="2152248at2759"/>
<dbReference type="AlphaFoldDB" id="Q6C572"/>
<dbReference type="VEuPathDB" id="FungiDB:YALI0_E20515g"/>
<dbReference type="PANTHER" id="PTHR47381">
    <property type="entry name" value="ALPHA/BETA-HYDROLASES SUPERFAMILY PROTEIN"/>
    <property type="match status" value="1"/>
</dbReference>
<dbReference type="EMBL" id="CR382131">
    <property type="protein sequence ID" value="CAG79785.1"/>
    <property type="molecule type" value="Genomic_DNA"/>
</dbReference>
<dbReference type="PANTHER" id="PTHR47381:SF3">
    <property type="entry name" value="ALPHA_BETA-HYDROLASES SUPERFAMILY PROTEIN"/>
    <property type="match status" value="1"/>
</dbReference>
<evidence type="ECO:0000313" key="2">
    <source>
        <dbReference type="Proteomes" id="UP000001300"/>
    </source>
</evidence>